<evidence type="ECO:0000256" key="2">
    <source>
        <dbReference type="ARBA" id="ARBA00038210"/>
    </source>
</evidence>
<proteinExistence type="inferred from homology"/>
<feature type="compositionally biased region" description="Polar residues" evidence="5">
    <location>
        <begin position="346"/>
        <end position="363"/>
    </location>
</feature>
<dbReference type="RefSeq" id="XP_014674932.1">
    <property type="nucleotide sequence ID" value="XM_014819446.1"/>
</dbReference>
<dbReference type="Gene3D" id="1.25.40.10">
    <property type="entry name" value="Tetratricopeptide repeat domain"/>
    <property type="match status" value="4"/>
</dbReference>
<organism evidence="6 7">
    <name type="scientific">Priapulus caudatus</name>
    <name type="common">Priapulid worm</name>
    <dbReference type="NCBI Taxonomy" id="37621"/>
    <lineage>
        <taxon>Eukaryota</taxon>
        <taxon>Metazoa</taxon>
        <taxon>Ecdysozoa</taxon>
        <taxon>Scalidophora</taxon>
        <taxon>Priapulida</taxon>
        <taxon>Priapulimorpha</taxon>
        <taxon>Priapulimorphida</taxon>
        <taxon>Priapulidae</taxon>
        <taxon>Priapulus</taxon>
    </lineage>
</organism>
<accession>A0ABM1ERW1</accession>
<feature type="compositionally biased region" description="Basic residues" evidence="5">
    <location>
        <begin position="331"/>
        <end position="341"/>
    </location>
</feature>
<dbReference type="Pfam" id="PF00515">
    <property type="entry name" value="TPR_1"/>
    <property type="match status" value="1"/>
</dbReference>
<feature type="repeat" description="TPR" evidence="4">
    <location>
        <begin position="587"/>
        <end position="620"/>
    </location>
</feature>
<dbReference type="PROSITE" id="PS50005">
    <property type="entry name" value="TPR"/>
    <property type="match status" value="7"/>
</dbReference>
<feature type="repeat" description="TPR" evidence="4">
    <location>
        <begin position="115"/>
        <end position="148"/>
    </location>
</feature>
<feature type="region of interest" description="Disordered" evidence="5">
    <location>
        <begin position="400"/>
        <end position="433"/>
    </location>
</feature>
<protein>
    <recommendedName>
        <fullName evidence="3">Cell division cycle protein 27 homolog</fullName>
    </recommendedName>
</protein>
<feature type="repeat" description="TPR" evidence="4">
    <location>
        <begin position="655"/>
        <end position="688"/>
    </location>
</feature>
<feature type="repeat" description="TPR" evidence="4">
    <location>
        <begin position="723"/>
        <end position="756"/>
    </location>
</feature>
<keyword evidence="6" id="KW-1185">Reference proteome</keyword>
<dbReference type="Pfam" id="PF12895">
    <property type="entry name" value="ANAPC3"/>
    <property type="match status" value="1"/>
</dbReference>
<dbReference type="GO" id="GO:0051301">
    <property type="term" value="P:cell division"/>
    <property type="evidence" value="ECO:0007669"/>
    <property type="project" value="UniProtKB-KW"/>
</dbReference>
<dbReference type="Pfam" id="PF13432">
    <property type="entry name" value="TPR_16"/>
    <property type="match status" value="1"/>
</dbReference>
<reference evidence="7" key="1">
    <citation type="submission" date="2025-08" db="UniProtKB">
        <authorList>
            <consortium name="RefSeq"/>
        </authorList>
    </citation>
    <scope>IDENTIFICATION</scope>
</reference>
<feature type="repeat" description="TPR" evidence="4">
    <location>
        <begin position="485"/>
        <end position="518"/>
    </location>
</feature>
<keyword evidence="1 4" id="KW-0802">TPR repeat</keyword>
<feature type="repeat" description="TPR" evidence="4">
    <location>
        <begin position="553"/>
        <end position="586"/>
    </location>
</feature>
<dbReference type="InterPro" id="IPR019734">
    <property type="entry name" value="TPR_rpt"/>
</dbReference>
<sequence>MIIQEPIQAAIWHALNHYAFTDAIFLAERLYAEVKSDDALFLLATSYYRSGKPGKAYSLLQTRGCPTAQCRYLMAKCCMDMDKLSKAESWLMGGNLLRSKNSYEDLINEYGDAACFSLSLLGKIYSKTERVAKAAEQLKRSLKLNPFLWSSYEQLCNLGEKPDPAKVFQLSNLQTFSSCQSAYSSTCPAPTPTATQQLPPATDSTPVIEHVENQVPVQETPPFSDAVQTRLMPSVDSGLKQLGDQADLSMSDMPQVPMVPRCVGRPRPRAGRSLLGGPTALSPFTPSFGVLPLDTPSPAENLGTFITPSPTLIHVETHGGLGLGIPDPKAPTKKTMTRRGSKPPVFSQSGTNNTSVTSAQQSGLGYSAVTNVRRSSRLFSNANSVKENNKGNLLLNAAGKKNRTRGKSSITQPSFNELNELNKPEKPETVTTPQAQAVGLQKAAAEGLMLLLQKMGKAYSCLAQYNSKQAIEIFDELPAHHLNTGWVLSHLGRAHFELAEYNQACKYFTEVRRMEPYHLEGMEYYSTALWHLQKEVALSALAQELSDCDKESPEAWCAVGNCFSLQKEHDAAIKFFQRAVQVDASFAYAYTLLGHEYVLTEELDKAMSCFRNAIRIDPRHYNAWYGVGMIYYKQEKFSLAEVHFKKALSINPQSSVLMCHIGVVQHALQRSDQALATLNKAIATDPKNPLCKFHRASILFANDKHQDALKELEELKEIVPKESLVYFLIGKVHKKLGNTHLALMNFSWAMDLDPKGANNQIKEAIDKRYVNDDDEPSVGFDHDQAEGGEESLNLTDMSHESSIVDADEMHLHAMESDESL</sequence>
<dbReference type="PANTHER" id="PTHR12558:SF13">
    <property type="entry name" value="CELL DIVISION CYCLE PROTEIN 27 HOMOLOG"/>
    <property type="match status" value="1"/>
</dbReference>
<evidence type="ECO:0000256" key="3">
    <source>
        <dbReference type="ARBA" id="ARBA00039307"/>
    </source>
</evidence>
<feature type="region of interest" description="Disordered" evidence="5">
    <location>
        <begin position="320"/>
        <end position="363"/>
    </location>
</feature>
<feature type="repeat" description="TPR" evidence="4">
    <location>
        <begin position="621"/>
        <end position="654"/>
    </location>
</feature>
<keyword evidence="7" id="KW-0131">Cell cycle</keyword>
<dbReference type="PANTHER" id="PTHR12558">
    <property type="entry name" value="CELL DIVISION CYCLE 16,23,27"/>
    <property type="match status" value="1"/>
</dbReference>
<dbReference type="SUPFAM" id="SSF48452">
    <property type="entry name" value="TPR-like"/>
    <property type="match status" value="2"/>
</dbReference>
<dbReference type="SMART" id="SM00028">
    <property type="entry name" value="TPR"/>
    <property type="match status" value="8"/>
</dbReference>
<comment type="similarity">
    <text evidence="2">Belongs to the APC3/CDC27 family.</text>
</comment>
<evidence type="ECO:0000256" key="5">
    <source>
        <dbReference type="SAM" id="MobiDB-lite"/>
    </source>
</evidence>
<dbReference type="Proteomes" id="UP000695022">
    <property type="component" value="Unplaced"/>
</dbReference>
<evidence type="ECO:0000256" key="4">
    <source>
        <dbReference type="PROSITE-ProRule" id="PRU00339"/>
    </source>
</evidence>
<evidence type="ECO:0000313" key="7">
    <source>
        <dbReference type="RefSeq" id="XP_014674932.1"/>
    </source>
</evidence>
<dbReference type="Pfam" id="PF13181">
    <property type="entry name" value="TPR_8"/>
    <property type="match status" value="3"/>
</dbReference>
<name>A0ABM1ERW1_PRICU</name>
<evidence type="ECO:0000256" key="1">
    <source>
        <dbReference type="ARBA" id="ARBA00022803"/>
    </source>
</evidence>
<feature type="region of interest" description="Disordered" evidence="5">
    <location>
        <begin position="250"/>
        <end position="278"/>
    </location>
</feature>
<dbReference type="GeneID" id="106815026"/>
<evidence type="ECO:0000313" key="6">
    <source>
        <dbReference type="Proteomes" id="UP000695022"/>
    </source>
</evidence>
<keyword evidence="7" id="KW-0132">Cell division</keyword>
<feature type="region of interest" description="Disordered" evidence="5">
    <location>
        <begin position="772"/>
        <end position="792"/>
    </location>
</feature>
<gene>
    <name evidence="7" type="primary">LOC106815026</name>
</gene>
<feature type="compositionally biased region" description="Polar residues" evidence="5">
    <location>
        <begin position="407"/>
        <end position="419"/>
    </location>
</feature>
<dbReference type="InterPro" id="IPR011990">
    <property type="entry name" value="TPR-like_helical_dom_sf"/>
</dbReference>
<dbReference type="PROSITE" id="PS50293">
    <property type="entry name" value="TPR_REGION"/>
    <property type="match status" value="2"/>
</dbReference>